<name>A0A5B8UKN4_9BACT</name>
<dbReference type="EMBL" id="CP042433">
    <property type="protein sequence ID" value="QEC56739.1"/>
    <property type="molecule type" value="Genomic_DNA"/>
</dbReference>
<dbReference type="KEGG" id="fgg:FSB75_12795"/>
<proteinExistence type="predicted"/>
<organism evidence="2 3">
    <name type="scientific">Flavisolibacter ginsenosidimutans</name>
    <dbReference type="NCBI Taxonomy" id="661481"/>
    <lineage>
        <taxon>Bacteria</taxon>
        <taxon>Pseudomonadati</taxon>
        <taxon>Bacteroidota</taxon>
        <taxon>Chitinophagia</taxon>
        <taxon>Chitinophagales</taxon>
        <taxon>Chitinophagaceae</taxon>
        <taxon>Flavisolibacter</taxon>
    </lineage>
</organism>
<protein>
    <submittedName>
        <fullName evidence="2">Uncharacterized protein</fullName>
    </submittedName>
</protein>
<evidence type="ECO:0000313" key="2">
    <source>
        <dbReference type="EMBL" id="QEC56739.1"/>
    </source>
</evidence>
<feature type="region of interest" description="Disordered" evidence="1">
    <location>
        <begin position="23"/>
        <end position="48"/>
    </location>
</feature>
<dbReference type="AlphaFoldDB" id="A0A5B8UKN4"/>
<keyword evidence="3" id="KW-1185">Reference proteome</keyword>
<reference evidence="2 3" key="1">
    <citation type="journal article" date="2015" name="Int. J. Syst. Evol. Microbiol.">
        <title>Flavisolibacter ginsenosidimutans sp. nov., with ginsenoside-converting activity isolated from soil used for cultivating ginseng.</title>
        <authorList>
            <person name="Zhao Y."/>
            <person name="Liu Q."/>
            <person name="Kang M.S."/>
            <person name="Jin F."/>
            <person name="Yu H."/>
            <person name="Im W.T."/>
        </authorList>
    </citation>
    <scope>NUCLEOTIDE SEQUENCE [LARGE SCALE GENOMIC DNA]</scope>
    <source>
        <strain evidence="2 3">Gsoil 636</strain>
    </source>
</reference>
<dbReference type="OrthoDB" id="703589at2"/>
<sequence>MKQLILYLLAFTPFVISCKKESGTGDTVDTTSGGSSNGQTGGVNEPGYGPSTAPFTAPAWKLPDGVELVDSLHDLNFCFYMSTPPHFEEFKNFRGLPGGVAQLCGTLRNKTNLPITIHFPDALVVSSSSLMSQGVLLLFIGDVTLTPGSTKTIMAGGFCINQSRHAPSPYDEDGNILSYSLGPSVIPPALNEIKDILKPKNLGYQNVLKADGKPDTDKVSKLSVIQAAIWEVTDGGGLTEGTRKKLKDLTF</sequence>
<feature type="compositionally biased region" description="Low complexity" evidence="1">
    <location>
        <begin position="24"/>
        <end position="34"/>
    </location>
</feature>
<accession>A0A5B8UKN4</accession>
<dbReference type="RefSeq" id="WP_146788078.1">
    <property type="nucleotide sequence ID" value="NZ_BAABIO010000003.1"/>
</dbReference>
<evidence type="ECO:0000313" key="3">
    <source>
        <dbReference type="Proteomes" id="UP000321204"/>
    </source>
</evidence>
<gene>
    <name evidence="2" type="ORF">FSB75_12795</name>
</gene>
<dbReference type="Proteomes" id="UP000321204">
    <property type="component" value="Chromosome"/>
</dbReference>
<dbReference type="PROSITE" id="PS51257">
    <property type="entry name" value="PROKAR_LIPOPROTEIN"/>
    <property type="match status" value="1"/>
</dbReference>
<evidence type="ECO:0000256" key="1">
    <source>
        <dbReference type="SAM" id="MobiDB-lite"/>
    </source>
</evidence>